<dbReference type="SMART" id="SM00468">
    <property type="entry name" value="PreSET"/>
    <property type="match status" value="1"/>
</dbReference>
<dbReference type="GO" id="GO:0032259">
    <property type="term" value="P:methylation"/>
    <property type="evidence" value="ECO:0007669"/>
    <property type="project" value="UniProtKB-KW"/>
</dbReference>
<dbReference type="PROSITE" id="PS50867">
    <property type="entry name" value="PRE_SET"/>
    <property type="match status" value="1"/>
</dbReference>
<feature type="domain" description="SET" evidence="9">
    <location>
        <begin position="1377"/>
        <end position="1509"/>
    </location>
</feature>
<proteinExistence type="predicted"/>
<dbReference type="InterPro" id="IPR003616">
    <property type="entry name" value="Post-SET_dom"/>
</dbReference>
<dbReference type="InterPro" id="IPR001214">
    <property type="entry name" value="SET_dom"/>
</dbReference>
<keyword evidence="6" id="KW-0862">Zinc</keyword>
<keyword evidence="3" id="KW-0489">Methyltransferase</keyword>
<dbReference type="OrthoDB" id="308383at2759"/>
<dbReference type="InterPro" id="IPR013087">
    <property type="entry name" value="Znf_C2H2_type"/>
</dbReference>
<evidence type="ECO:0000256" key="4">
    <source>
        <dbReference type="ARBA" id="ARBA00022679"/>
    </source>
</evidence>
<dbReference type="GO" id="GO:0008270">
    <property type="term" value="F:zinc ion binding"/>
    <property type="evidence" value="ECO:0007669"/>
    <property type="project" value="UniProtKB-KW"/>
</dbReference>
<evidence type="ECO:0000313" key="12">
    <source>
        <dbReference type="EMBL" id="KAE8709539.1"/>
    </source>
</evidence>
<name>A0A6A3B366_HIBSY</name>
<reference evidence="12" key="1">
    <citation type="submission" date="2019-09" db="EMBL/GenBank/DDBJ databases">
        <title>Draft genome information of white flower Hibiscus syriacus.</title>
        <authorList>
            <person name="Kim Y.-M."/>
        </authorList>
    </citation>
    <scope>NUCLEOTIDE SEQUENCE [LARGE SCALE GENOMIC DNA]</scope>
    <source>
        <strain evidence="12">YM2019G1</strain>
    </source>
</reference>
<evidence type="ECO:0000256" key="3">
    <source>
        <dbReference type="ARBA" id="ARBA00022603"/>
    </source>
</evidence>
<evidence type="ECO:0000256" key="1">
    <source>
        <dbReference type="ARBA" id="ARBA00004286"/>
    </source>
</evidence>
<gene>
    <name evidence="12" type="ORF">F3Y22_tig00110330pilonHSYRG00128</name>
</gene>
<dbReference type="PROSITE" id="PS50280">
    <property type="entry name" value="SET"/>
    <property type="match status" value="1"/>
</dbReference>
<keyword evidence="13" id="KW-1185">Reference proteome</keyword>
<dbReference type="SMART" id="SM00355">
    <property type="entry name" value="ZnF_C2H2"/>
    <property type="match status" value="4"/>
</dbReference>
<evidence type="ECO:0000256" key="7">
    <source>
        <dbReference type="SAM" id="MobiDB-lite"/>
    </source>
</evidence>
<evidence type="ECO:0000313" key="13">
    <source>
        <dbReference type="Proteomes" id="UP000436088"/>
    </source>
</evidence>
<evidence type="ECO:0000259" key="11">
    <source>
        <dbReference type="PROSITE" id="PS50868"/>
    </source>
</evidence>
<keyword evidence="2" id="KW-0158">Chromosome</keyword>
<evidence type="ECO:0000256" key="2">
    <source>
        <dbReference type="ARBA" id="ARBA00022454"/>
    </source>
</evidence>
<evidence type="ECO:0000256" key="6">
    <source>
        <dbReference type="PROSITE-ProRule" id="PRU00042"/>
    </source>
</evidence>
<feature type="domain" description="Post-SET" evidence="11">
    <location>
        <begin position="1516"/>
        <end position="1532"/>
    </location>
</feature>
<dbReference type="PROSITE" id="PS00028">
    <property type="entry name" value="ZINC_FINGER_C2H2_1"/>
    <property type="match status" value="3"/>
</dbReference>
<dbReference type="SUPFAM" id="SSF82199">
    <property type="entry name" value="SET domain"/>
    <property type="match status" value="1"/>
</dbReference>
<dbReference type="InterPro" id="IPR040689">
    <property type="entry name" value="SUVR5_Znf-C2H2_3rpt"/>
</dbReference>
<dbReference type="EMBL" id="VEPZ02000935">
    <property type="protein sequence ID" value="KAE8709539.1"/>
    <property type="molecule type" value="Genomic_DNA"/>
</dbReference>
<accession>A0A6A3B366</accession>
<evidence type="ECO:0000259" key="8">
    <source>
        <dbReference type="PROSITE" id="PS50157"/>
    </source>
</evidence>
<dbReference type="InterPro" id="IPR007728">
    <property type="entry name" value="Pre-SET_dom"/>
</dbReference>
<dbReference type="GO" id="GO:0005634">
    <property type="term" value="C:nucleus"/>
    <property type="evidence" value="ECO:0007669"/>
    <property type="project" value="InterPro"/>
</dbReference>
<keyword evidence="5" id="KW-0949">S-adenosyl-L-methionine</keyword>
<dbReference type="Proteomes" id="UP000436088">
    <property type="component" value="Unassembled WGS sequence"/>
</dbReference>
<dbReference type="PANTHER" id="PTHR47325:SF1">
    <property type="entry name" value="HISTONE-LYSINE N-METHYLTRANSFERASE SUVR5"/>
    <property type="match status" value="1"/>
</dbReference>
<dbReference type="PANTHER" id="PTHR47325">
    <property type="entry name" value="HISTONE-LYSINE N-METHYLTRANSFERASE SUVR5"/>
    <property type="match status" value="1"/>
</dbReference>
<dbReference type="PROSITE" id="PS50868">
    <property type="entry name" value="POST_SET"/>
    <property type="match status" value="1"/>
</dbReference>
<dbReference type="SMART" id="SM00317">
    <property type="entry name" value="SET"/>
    <property type="match status" value="1"/>
</dbReference>
<feature type="compositionally biased region" description="Polar residues" evidence="7">
    <location>
        <begin position="392"/>
        <end position="401"/>
    </location>
</feature>
<dbReference type="GO" id="GO:0005694">
    <property type="term" value="C:chromosome"/>
    <property type="evidence" value="ECO:0007669"/>
    <property type="project" value="UniProtKB-SubCell"/>
</dbReference>
<evidence type="ECO:0000256" key="5">
    <source>
        <dbReference type="ARBA" id="ARBA00022691"/>
    </source>
</evidence>
<keyword evidence="6" id="KW-0863">Zinc-finger</keyword>
<protein>
    <submittedName>
        <fullName evidence="12">Histone-lysine N-methyltransferase SUVR5</fullName>
    </submittedName>
</protein>
<dbReference type="Gene3D" id="3.30.160.60">
    <property type="entry name" value="Classic Zinc Finger"/>
    <property type="match status" value="1"/>
</dbReference>
<dbReference type="InterPro" id="IPR046341">
    <property type="entry name" value="SET_dom_sf"/>
</dbReference>
<dbReference type="Pfam" id="PF00856">
    <property type="entry name" value="SET"/>
    <property type="match status" value="1"/>
</dbReference>
<keyword evidence="4" id="KW-0808">Transferase</keyword>
<sequence>MEVLPRSGIQYAADSDCVQPISEAPLTYESESNSLEQKNQVQVADSRMDDLLITNEENQAGRQDEGQGKRDGLPISEGHHSVFSYYDCQAEGQRLSCGSHDDEYDDSNAQNCCTGPYLTSENSHLPVVPIQSEPPSNNREGELSLSEPKWLEHDESVALWVKWRGKWQAGIRCARADWPLSTLKAKPTHDRKQYFVIFFPHTRNYSWADMLLVRSINEFPEPIAYRTHKVGLKMVRDLTVARRYIQQKLAVSMLNIIDQFHCEALIETARNVIVWKEFAMEASRCNGYSDLGKMLLKLQSMMLPRYINANWLRKSFHSWVQKCQNAHSAESIELLKEELYDAIIWNEVRSLGDATVQPTLGSEWKTWKHEVMKCFSTSHPVSSAGDIKQRNSDGPSHTSIQVGKKRPKLEIRRAETHASQVLRNDSDQIMAVEIDSDFFSNRDAVDVNLPTPELCKKEDERGETTPMNTSNTSTDRWDNIVVEERDSELFHTKVVETTTASEEVRSASTLHSQPKEVELTPVSDSVAKKSVDALSKNRQCIAFIESKGRQCVRWANEGDVYCCVHLASRFTGTSSKMEGTPLVDTPMCEGMTVLGTRCKHRSLYGSSFCKKHRPKNDANSIFLSPKHTQKRKHLETTSCRDIVLVGDSESPLQVEPVSIIEPDVAQRRNSLIEKPEHSGKDQDSTELLHCIGLYSQSGFDPCHESPKRHSLYCDKHLPSWLKRARNGKSRIVSREVFVNLLKDCYSLEQKLHLHQACELFYKLFRSIFSLRNPVPVEVQLQWALSEASKDFSVGEFVMKLVYSEKERLQSLWGFTDKKCTPSSSFVEEPVPLPLAINDSFEDDKTIKCKMCSVEFLDDQQLGTHWMENHKKEAQRLFRGYACAICLDSFTNTEVLESHVQERHHVQFVEQCTLLQCISCGSHFGNTEELWPHVLSAHPVDFRRSKTAQQHILSVGEESPLKLELANSASLENNSKNVGSFQKFICRFCGMKFDLLPDLGRHHQAAHMGPSLASSRLPKRGVRYYAYKLKSGRLSHPRFKKGLGAVSYRIRNRATATMKKRLQASKLMDPDIISAEPHVTEASNLGRLAEPQCSALVEILFSNIHKAKPRPNKLDFLSIARSSCCKVSLKASLEEKYGMLPERVYLKAAKLCSEHNIHVEWHQEEFTCTNGCKSVKDPEVLSPSIPLANCFRGRLSADSLDNVDKELELDECHYIIGSQHFKQWPMHKASVLCDDLSFGKESVPVACVVEEGLLDSLYFSGDSSKGQNAKSCMPWENFTYITKSLLDQSLDLDFEGLQLGCTCSNSTCCPETCDHVYLFDNDYEDARDIYRKPMRGRFPYDDRGRIILEEGYLVYECNHKCSCSRACPNRVLQKGVRVKLEVFKTENKGWGVRAGEPILSGTFVCEYIGEILSEQEANNRLTRYDRDICNYMFNVDSRINIMIRWIEGQAGYVIDASKYGNVSRFINHSCSPNLVNHQVLVDSMDCNQAHIGLFASQDISIGEELTFDYRYELLSGQGYPCQCGASTCRGRLY</sequence>
<dbReference type="Pfam" id="PF18868">
    <property type="entry name" value="zf-C2H2_3rep"/>
    <property type="match status" value="1"/>
</dbReference>
<feature type="region of interest" description="Disordered" evidence="7">
    <location>
        <begin position="382"/>
        <end position="406"/>
    </location>
</feature>
<evidence type="ECO:0000259" key="10">
    <source>
        <dbReference type="PROSITE" id="PS50867"/>
    </source>
</evidence>
<feature type="domain" description="C2H2-type" evidence="8">
    <location>
        <begin position="880"/>
        <end position="903"/>
    </location>
</feature>
<feature type="domain" description="C2H2-type" evidence="8">
    <location>
        <begin position="983"/>
        <end position="1011"/>
    </location>
</feature>
<organism evidence="12 13">
    <name type="scientific">Hibiscus syriacus</name>
    <name type="common">Rose of Sharon</name>
    <dbReference type="NCBI Taxonomy" id="106335"/>
    <lineage>
        <taxon>Eukaryota</taxon>
        <taxon>Viridiplantae</taxon>
        <taxon>Streptophyta</taxon>
        <taxon>Embryophyta</taxon>
        <taxon>Tracheophyta</taxon>
        <taxon>Spermatophyta</taxon>
        <taxon>Magnoliopsida</taxon>
        <taxon>eudicotyledons</taxon>
        <taxon>Gunneridae</taxon>
        <taxon>Pentapetalae</taxon>
        <taxon>rosids</taxon>
        <taxon>malvids</taxon>
        <taxon>Malvales</taxon>
        <taxon>Malvaceae</taxon>
        <taxon>Malvoideae</taxon>
        <taxon>Hibiscus</taxon>
    </lineage>
</organism>
<keyword evidence="6" id="KW-0479">Metal-binding</keyword>
<dbReference type="Gene3D" id="2.170.270.10">
    <property type="entry name" value="SET domain"/>
    <property type="match status" value="1"/>
</dbReference>
<evidence type="ECO:0000259" key="9">
    <source>
        <dbReference type="PROSITE" id="PS50280"/>
    </source>
</evidence>
<dbReference type="GO" id="GO:0042054">
    <property type="term" value="F:histone methyltransferase activity"/>
    <property type="evidence" value="ECO:0007669"/>
    <property type="project" value="InterPro"/>
</dbReference>
<dbReference type="PROSITE" id="PS50157">
    <property type="entry name" value="ZINC_FINGER_C2H2_2"/>
    <property type="match status" value="2"/>
</dbReference>
<feature type="domain" description="Pre-SET" evidence="10">
    <location>
        <begin position="1298"/>
        <end position="1374"/>
    </location>
</feature>
<comment type="subcellular location">
    <subcellularLocation>
        <location evidence="1">Chromosome</location>
    </subcellularLocation>
</comment>
<comment type="caution">
    <text evidence="12">The sequence shown here is derived from an EMBL/GenBank/DDBJ whole genome shotgun (WGS) entry which is preliminary data.</text>
</comment>
<dbReference type="Pfam" id="PF05033">
    <property type="entry name" value="Pre-SET"/>
    <property type="match status" value="1"/>
</dbReference>